<dbReference type="EMBL" id="JAWNGG020000007">
    <property type="protein sequence ID" value="KAK9309989.1"/>
    <property type="molecule type" value="Genomic_DNA"/>
</dbReference>
<protein>
    <submittedName>
        <fullName evidence="2">Uncharacterized protein</fullName>
    </submittedName>
</protein>
<evidence type="ECO:0000313" key="2">
    <source>
        <dbReference type="EMBL" id="KAK9309989.1"/>
    </source>
</evidence>
<name>A0AAW1AML0_9HYME</name>
<feature type="compositionally biased region" description="Basic residues" evidence="1">
    <location>
        <begin position="22"/>
        <end position="32"/>
    </location>
</feature>
<keyword evidence="3" id="KW-1185">Reference proteome</keyword>
<evidence type="ECO:0000256" key="1">
    <source>
        <dbReference type="SAM" id="MobiDB-lite"/>
    </source>
</evidence>
<proteinExistence type="predicted"/>
<gene>
    <name evidence="2" type="ORF">QLX08_000602</name>
</gene>
<evidence type="ECO:0000313" key="3">
    <source>
        <dbReference type="Proteomes" id="UP001432146"/>
    </source>
</evidence>
<organism evidence="2 3">
    <name type="scientific">Tetragonisca angustula</name>
    <dbReference type="NCBI Taxonomy" id="166442"/>
    <lineage>
        <taxon>Eukaryota</taxon>
        <taxon>Metazoa</taxon>
        <taxon>Ecdysozoa</taxon>
        <taxon>Arthropoda</taxon>
        <taxon>Hexapoda</taxon>
        <taxon>Insecta</taxon>
        <taxon>Pterygota</taxon>
        <taxon>Neoptera</taxon>
        <taxon>Endopterygota</taxon>
        <taxon>Hymenoptera</taxon>
        <taxon>Apocrita</taxon>
        <taxon>Aculeata</taxon>
        <taxon>Apoidea</taxon>
        <taxon>Anthophila</taxon>
        <taxon>Apidae</taxon>
        <taxon>Tetragonisca</taxon>
    </lineage>
</organism>
<dbReference type="Proteomes" id="UP001432146">
    <property type="component" value="Unassembled WGS sequence"/>
</dbReference>
<reference evidence="2 3" key="1">
    <citation type="submission" date="2024-05" db="EMBL/GenBank/DDBJ databases">
        <title>The nuclear and mitochondrial genome assemblies of Tetragonisca angustula (Apidae: Meliponini), a tiny yet remarkable pollinator in the Neotropics.</title>
        <authorList>
            <person name="Ferrari R."/>
            <person name="Ricardo P.C."/>
            <person name="Dias F.C."/>
            <person name="Araujo N.S."/>
            <person name="Soares D.O."/>
            <person name="Zhou Q.-S."/>
            <person name="Zhu C.-D."/>
            <person name="Coutinho L."/>
            <person name="Airas M.C."/>
            <person name="Batista T.M."/>
        </authorList>
    </citation>
    <scope>NUCLEOTIDE SEQUENCE [LARGE SCALE GENOMIC DNA]</scope>
    <source>
        <strain evidence="2">ASF017062</strain>
        <tissue evidence="2">Abdomen</tissue>
    </source>
</reference>
<feature type="region of interest" description="Disordered" evidence="1">
    <location>
        <begin position="22"/>
        <end position="51"/>
    </location>
</feature>
<dbReference type="AlphaFoldDB" id="A0AAW1AML0"/>
<comment type="caution">
    <text evidence="2">The sequence shown here is derived from an EMBL/GenBank/DDBJ whole genome shotgun (WGS) entry which is preliminary data.</text>
</comment>
<accession>A0AAW1AML0</accession>
<sequence length="120" mass="13719">MSDAVVAVTILRIHSETYLRPKKGDRRATIKRRQTDQTKSQRKQTKEKEGRGDTWSLLIVIQWQGAPVEIQMTKILLWLPRSRLSSQCDRQGYQEPLSFGRQLVDSHAKKRGGGATFLLG</sequence>